<dbReference type="Gene3D" id="1.10.3020.10">
    <property type="entry name" value="alpha-amino acid ester hydrolase ( Helical cap domain)"/>
    <property type="match status" value="1"/>
</dbReference>
<evidence type="ECO:0000256" key="1">
    <source>
        <dbReference type="ARBA" id="ARBA00022801"/>
    </source>
</evidence>
<accession>A0A6J4Q606</accession>
<reference evidence="3" key="1">
    <citation type="submission" date="2020-02" db="EMBL/GenBank/DDBJ databases">
        <authorList>
            <person name="Meier V. D."/>
        </authorList>
    </citation>
    <scope>NUCLEOTIDE SEQUENCE</scope>
    <source>
        <strain evidence="3">AVDCRST_MAG78</strain>
    </source>
</reference>
<gene>
    <name evidence="3" type="ORF">AVDCRST_MAG78-1563</name>
</gene>
<dbReference type="Pfam" id="PF02129">
    <property type="entry name" value="Peptidase_S15"/>
    <property type="match status" value="1"/>
</dbReference>
<sequence length="586" mass="65348">MTLAQEIIVQRNVPAEMRDGTTLVADVYRPGGEASDAEYPVLLTRQPYGKELPTVTGYLNAIKAAGRGYVVVIQDVRGRFGSEGEWNPSVHEFEDGYDTVEWAAKLPGSNGDVGMYGASYFGMTQWQAAVMRPPSLKSMAPGITWGNYLNGAQFRGGVRELGLRIYWWESVLALDSLFREYRKDREKLGELLPAHVSVVDNLPEEYGTLPLKNLPDPGGVLPHMFEALDLGIADDVWKYLNIDGRYEDVEVPTFHIGCWYDVFLGETLRQYEAMKEVAAERGSMHPRLLVGPWTHATTFPSMIGDLDFGLASSGQFLDCKGDMTDYHLLWFDATLKDDEDSLADESPIKVFVMVENRWRSYDEWPVPGSREEKWYLHAGGILSREEPAGDSTPDEYDYDPEDPVPTVGGALLMPGVYRAGARDQRPVEERPDVLVYTSEELAEDYTVIGEVYATLYAASSAPDTDFLARLVDVYPDGRAIGVTDGIIRASARESYPAPGVIEPVEPSPIVPGGVYEYTIDLWATGITFPKGHRIRVEITSSSFPRWDRNLNTGEDTKDASRSEVARQRIFYDPERPSSVTLTMVEG</sequence>
<dbReference type="SUPFAM" id="SSF53474">
    <property type="entry name" value="alpha/beta-Hydrolases"/>
    <property type="match status" value="1"/>
</dbReference>
<dbReference type="InterPro" id="IPR013736">
    <property type="entry name" value="Xaa-Pro_dipept_C"/>
</dbReference>
<dbReference type="InterPro" id="IPR050585">
    <property type="entry name" value="Xaa-Pro_dipeptidyl-ppase/CocE"/>
</dbReference>
<evidence type="ECO:0000313" key="3">
    <source>
        <dbReference type="EMBL" id="CAA9429177.1"/>
    </source>
</evidence>
<dbReference type="Gene3D" id="3.40.50.1820">
    <property type="entry name" value="alpha/beta hydrolase"/>
    <property type="match status" value="1"/>
</dbReference>
<dbReference type="EMBL" id="CADCVB010000105">
    <property type="protein sequence ID" value="CAA9429177.1"/>
    <property type="molecule type" value="Genomic_DNA"/>
</dbReference>
<dbReference type="InterPro" id="IPR000383">
    <property type="entry name" value="Xaa-Pro-like_dom"/>
</dbReference>
<dbReference type="PANTHER" id="PTHR43056:SF10">
    <property type="entry name" value="COCE_NOND FAMILY, PUTATIVE (AFU_ORTHOLOGUE AFUA_7G00600)-RELATED"/>
    <property type="match status" value="1"/>
</dbReference>
<name>A0A6J4Q606_9ACTN</name>
<protein>
    <submittedName>
        <fullName evidence="3">Hydrolase, CocE/NonD family</fullName>
    </submittedName>
</protein>
<proteinExistence type="predicted"/>
<organism evidence="3">
    <name type="scientific">uncultured Rubrobacteraceae bacterium</name>
    <dbReference type="NCBI Taxonomy" id="349277"/>
    <lineage>
        <taxon>Bacteria</taxon>
        <taxon>Bacillati</taxon>
        <taxon>Actinomycetota</taxon>
        <taxon>Rubrobacteria</taxon>
        <taxon>Rubrobacterales</taxon>
        <taxon>Rubrobacteraceae</taxon>
        <taxon>environmental samples</taxon>
    </lineage>
</organism>
<dbReference type="GO" id="GO:0008239">
    <property type="term" value="F:dipeptidyl-peptidase activity"/>
    <property type="evidence" value="ECO:0007669"/>
    <property type="project" value="InterPro"/>
</dbReference>
<dbReference type="Pfam" id="PF08530">
    <property type="entry name" value="PepX_C"/>
    <property type="match status" value="1"/>
</dbReference>
<dbReference type="SMART" id="SM00939">
    <property type="entry name" value="PepX_C"/>
    <property type="match status" value="1"/>
</dbReference>
<dbReference type="InterPro" id="IPR008979">
    <property type="entry name" value="Galactose-bd-like_sf"/>
</dbReference>
<dbReference type="Gene3D" id="2.60.120.260">
    <property type="entry name" value="Galactose-binding domain-like"/>
    <property type="match status" value="1"/>
</dbReference>
<evidence type="ECO:0000259" key="2">
    <source>
        <dbReference type="SMART" id="SM00939"/>
    </source>
</evidence>
<dbReference type="AlphaFoldDB" id="A0A6J4Q606"/>
<feature type="domain" description="Xaa-Pro dipeptidyl-peptidase C-terminal" evidence="2">
    <location>
        <begin position="328"/>
        <end position="580"/>
    </location>
</feature>
<dbReference type="PANTHER" id="PTHR43056">
    <property type="entry name" value="PEPTIDASE S9 PROLYL OLIGOPEPTIDASE"/>
    <property type="match status" value="1"/>
</dbReference>
<dbReference type="SUPFAM" id="SSF49785">
    <property type="entry name" value="Galactose-binding domain-like"/>
    <property type="match status" value="1"/>
</dbReference>
<dbReference type="NCBIfam" id="TIGR00976">
    <property type="entry name" value="CocE_NonD"/>
    <property type="match status" value="1"/>
</dbReference>
<dbReference type="InterPro" id="IPR005674">
    <property type="entry name" value="CocE/Ser_esterase"/>
</dbReference>
<dbReference type="InterPro" id="IPR029058">
    <property type="entry name" value="AB_hydrolase_fold"/>
</dbReference>
<keyword evidence="1 3" id="KW-0378">Hydrolase</keyword>